<feature type="region of interest" description="Disordered" evidence="9">
    <location>
        <begin position="1"/>
        <end position="41"/>
    </location>
</feature>
<keyword evidence="8" id="KW-0915">Sodium</keyword>
<dbReference type="SUPFAM" id="SSF161070">
    <property type="entry name" value="SNF-like"/>
    <property type="match status" value="1"/>
</dbReference>
<evidence type="ECO:0000313" key="10">
    <source>
        <dbReference type="EMBL" id="KAK6625290.1"/>
    </source>
</evidence>
<keyword evidence="3" id="KW-0813">Transport</keyword>
<dbReference type="Pfam" id="PF00209">
    <property type="entry name" value="SNF"/>
    <property type="match status" value="1"/>
</dbReference>
<dbReference type="GO" id="GO:0046872">
    <property type="term" value="F:metal ion binding"/>
    <property type="evidence" value="ECO:0007669"/>
    <property type="project" value="UniProtKB-KW"/>
</dbReference>
<keyword evidence="7" id="KW-0472">Membrane</keyword>
<feature type="binding site" evidence="8">
    <location>
        <position position="76"/>
    </location>
    <ligand>
        <name>Na(+)</name>
        <dbReference type="ChEBI" id="CHEBI:29101"/>
        <label>1</label>
    </ligand>
</feature>
<evidence type="ECO:0000256" key="5">
    <source>
        <dbReference type="ARBA" id="ARBA00022847"/>
    </source>
</evidence>
<dbReference type="InterPro" id="IPR000175">
    <property type="entry name" value="Na/ntran_symport"/>
</dbReference>
<feature type="binding site" evidence="8">
    <location>
        <position position="79"/>
    </location>
    <ligand>
        <name>Na(+)</name>
        <dbReference type="ChEBI" id="CHEBI:29101"/>
        <label>1</label>
    </ligand>
</feature>
<feature type="binding site" evidence="8">
    <location>
        <position position="83"/>
    </location>
    <ligand>
        <name>Na(+)</name>
        <dbReference type="ChEBI" id="CHEBI:29101"/>
        <label>1</label>
    </ligand>
</feature>
<feature type="binding site" evidence="8">
    <location>
        <position position="78"/>
    </location>
    <ligand>
        <name>Na(+)</name>
        <dbReference type="ChEBI" id="CHEBI:29101"/>
        <label>1</label>
    </ligand>
</feature>
<comment type="caution">
    <text evidence="10">The sequence shown here is derived from an EMBL/GenBank/DDBJ whole genome shotgun (WGS) entry which is preliminary data.</text>
</comment>
<evidence type="ECO:0008006" key="12">
    <source>
        <dbReference type="Google" id="ProtNLM"/>
    </source>
</evidence>
<dbReference type="GO" id="GO:0005886">
    <property type="term" value="C:plasma membrane"/>
    <property type="evidence" value="ECO:0007669"/>
    <property type="project" value="TreeGrafter"/>
</dbReference>
<evidence type="ECO:0000256" key="7">
    <source>
        <dbReference type="ARBA" id="ARBA00023136"/>
    </source>
</evidence>
<evidence type="ECO:0000256" key="2">
    <source>
        <dbReference type="ARBA" id="ARBA00006459"/>
    </source>
</evidence>
<evidence type="ECO:0000256" key="4">
    <source>
        <dbReference type="ARBA" id="ARBA00022692"/>
    </source>
</evidence>
<reference evidence="10 11" key="1">
    <citation type="submission" date="2023-10" db="EMBL/GenBank/DDBJ databases">
        <title>Genomes of two closely related lineages of the louse Polyplax serrata with different host specificities.</title>
        <authorList>
            <person name="Martinu J."/>
            <person name="Tarabai H."/>
            <person name="Stefka J."/>
            <person name="Hypsa V."/>
        </authorList>
    </citation>
    <scope>NUCLEOTIDE SEQUENCE [LARGE SCALE GENOMIC DNA]</scope>
    <source>
        <strain evidence="10">HR10_N</strain>
    </source>
</reference>
<organism evidence="10 11">
    <name type="scientific">Polyplax serrata</name>
    <name type="common">Common mouse louse</name>
    <dbReference type="NCBI Taxonomy" id="468196"/>
    <lineage>
        <taxon>Eukaryota</taxon>
        <taxon>Metazoa</taxon>
        <taxon>Ecdysozoa</taxon>
        <taxon>Arthropoda</taxon>
        <taxon>Hexapoda</taxon>
        <taxon>Insecta</taxon>
        <taxon>Pterygota</taxon>
        <taxon>Neoptera</taxon>
        <taxon>Paraneoptera</taxon>
        <taxon>Psocodea</taxon>
        <taxon>Troctomorpha</taxon>
        <taxon>Phthiraptera</taxon>
        <taxon>Anoplura</taxon>
        <taxon>Polyplacidae</taxon>
        <taxon>Polyplax</taxon>
    </lineage>
</organism>
<evidence type="ECO:0000256" key="8">
    <source>
        <dbReference type="PIRSR" id="PIRSR600175-1"/>
    </source>
</evidence>
<keyword evidence="6" id="KW-1133">Transmembrane helix</keyword>
<dbReference type="EMBL" id="JAWJWE010000037">
    <property type="protein sequence ID" value="KAK6625290.1"/>
    <property type="molecule type" value="Genomic_DNA"/>
</dbReference>
<dbReference type="InterPro" id="IPR037272">
    <property type="entry name" value="SNS_sf"/>
</dbReference>
<dbReference type="GO" id="GO:0043005">
    <property type="term" value="C:neuron projection"/>
    <property type="evidence" value="ECO:0007669"/>
    <property type="project" value="TreeGrafter"/>
</dbReference>
<accession>A0AAN8PJM8</accession>
<comment type="similarity">
    <text evidence="2">Belongs to the sodium:neurotransmitter symporter (SNF) (TC 2.A.22) family.</text>
</comment>
<name>A0AAN8PJM8_POLSC</name>
<dbReference type="PANTHER" id="PTHR11616">
    <property type="entry name" value="SODIUM/CHLORIDE DEPENDENT TRANSPORTER"/>
    <property type="match status" value="1"/>
</dbReference>
<evidence type="ECO:0000256" key="3">
    <source>
        <dbReference type="ARBA" id="ARBA00022448"/>
    </source>
</evidence>
<keyword evidence="8" id="KW-0479">Metal-binding</keyword>
<evidence type="ECO:0000313" key="11">
    <source>
        <dbReference type="Proteomes" id="UP001372834"/>
    </source>
</evidence>
<comment type="subcellular location">
    <subcellularLocation>
        <location evidence="1">Membrane</location>
        <topology evidence="1">Multi-pass membrane protein</topology>
    </subcellularLocation>
</comment>
<dbReference type="PANTHER" id="PTHR11616:SF279">
    <property type="entry name" value="SODIUM-DEPENDENT SEROTONIN TRANSPORTER"/>
    <property type="match status" value="1"/>
</dbReference>
<proteinExistence type="inferred from homology"/>
<dbReference type="GO" id="GO:0051378">
    <property type="term" value="F:serotonin binding"/>
    <property type="evidence" value="ECO:0007669"/>
    <property type="project" value="TreeGrafter"/>
</dbReference>
<dbReference type="GO" id="GO:0005335">
    <property type="term" value="F:serotonin:sodium:chloride symporter activity"/>
    <property type="evidence" value="ECO:0007669"/>
    <property type="project" value="TreeGrafter"/>
</dbReference>
<keyword evidence="4" id="KW-0812">Transmembrane</keyword>
<evidence type="ECO:0000256" key="1">
    <source>
        <dbReference type="ARBA" id="ARBA00004141"/>
    </source>
</evidence>
<keyword evidence="5" id="KW-0769">Symport</keyword>
<gene>
    <name evidence="10" type="ORF">RUM43_005584</name>
</gene>
<dbReference type="GO" id="GO:0006865">
    <property type="term" value="P:amino acid transport"/>
    <property type="evidence" value="ECO:0007669"/>
    <property type="project" value="TreeGrafter"/>
</dbReference>
<evidence type="ECO:0000256" key="9">
    <source>
        <dbReference type="SAM" id="MobiDB-lite"/>
    </source>
</evidence>
<sequence>MASSEHKDDDEEGEDKPEEKEKTNAGTVALPPKTSPKDPKDWCGATFVKNTAVTLTPEVPRETWDKKVEFLLAVIGFAVDLGNVWRFPYICLQNGGGTILSYLSDADASPGVLSKSQGRSCNGKAISK</sequence>
<evidence type="ECO:0000256" key="6">
    <source>
        <dbReference type="ARBA" id="ARBA00022989"/>
    </source>
</evidence>
<protein>
    <recommendedName>
        <fullName evidence="12">Transporter</fullName>
    </recommendedName>
</protein>
<dbReference type="AlphaFoldDB" id="A0AAN8PJM8"/>
<dbReference type="Proteomes" id="UP001372834">
    <property type="component" value="Unassembled WGS sequence"/>
</dbReference>
<dbReference type="GO" id="GO:0098793">
    <property type="term" value="C:presynapse"/>
    <property type="evidence" value="ECO:0007669"/>
    <property type="project" value="GOC"/>
</dbReference>
<dbReference type="PROSITE" id="PS50267">
    <property type="entry name" value="NA_NEUROTRAN_SYMP_3"/>
    <property type="match status" value="1"/>
</dbReference>